<dbReference type="Pfam" id="PF00440">
    <property type="entry name" value="TetR_N"/>
    <property type="match status" value="1"/>
</dbReference>
<feature type="domain" description="HTH tetR-type" evidence="3">
    <location>
        <begin position="2"/>
        <end position="62"/>
    </location>
</feature>
<dbReference type="PROSITE" id="PS50977">
    <property type="entry name" value="HTH_TETR_2"/>
    <property type="match status" value="1"/>
</dbReference>
<dbReference type="AlphaFoldDB" id="A0A4U0PIT4"/>
<dbReference type="SUPFAM" id="SSF46689">
    <property type="entry name" value="Homeodomain-like"/>
    <property type="match status" value="1"/>
</dbReference>
<dbReference type="Gene3D" id="1.10.10.60">
    <property type="entry name" value="Homeodomain-like"/>
    <property type="match status" value="1"/>
</dbReference>
<keyword evidence="1 2" id="KW-0238">DNA-binding</keyword>
<dbReference type="EMBL" id="SUME01000001">
    <property type="protein sequence ID" value="TJZ62814.1"/>
    <property type="molecule type" value="Genomic_DNA"/>
</dbReference>
<evidence type="ECO:0000259" key="3">
    <source>
        <dbReference type="PROSITE" id="PS50977"/>
    </source>
</evidence>
<dbReference type="GO" id="GO:0003677">
    <property type="term" value="F:DNA binding"/>
    <property type="evidence" value="ECO:0007669"/>
    <property type="project" value="UniProtKB-UniRule"/>
</dbReference>
<reference evidence="4 5" key="1">
    <citation type="submission" date="2019-04" db="EMBL/GenBank/DDBJ databases">
        <title>Sphingobacterium olei sp. nov., isolated from oil-contaminated soil.</title>
        <authorList>
            <person name="Liu B."/>
        </authorList>
    </citation>
    <scope>NUCLEOTIDE SEQUENCE [LARGE SCALE GENOMIC DNA]</scope>
    <source>
        <strain evidence="4 5">HAL-9</strain>
    </source>
</reference>
<comment type="caution">
    <text evidence="4">The sequence shown here is derived from an EMBL/GenBank/DDBJ whole genome shotgun (WGS) entry which is preliminary data.</text>
</comment>
<dbReference type="InterPro" id="IPR009057">
    <property type="entry name" value="Homeodomain-like_sf"/>
</dbReference>
<gene>
    <name evidence="4" type="ORF">FAZ15_00440</name>
</gene>
<organism evidence="4 5">
    <name type="scientific">Sphingobacterium olei</name>
    <dbReference type="NCBI Taxonomy" id="2571155"/>
    <lineage>
        <taxon>Bacteria</taxon>
        <taxon>Pseudomonadati</taxon>
        <taxon>Bacteroidota</taxon>
        <taxon>Sphingobacteriia</taxon>
        <taxon>Sphingobacteriales</taxon>
        <taxon>Sphingobacteriaceae</taxon>
        <taxon>Sphingobacterium</taxon>
    </lineage>
</organism>
<evidence type="ECO:0000313" key="5">
    <source>
        <dbReference type="Proteomes" id="UP000306808"/>
    </source>
</evidence>
<evidence type="ECO:0000256" key="2">
    <source>
        <dbReference type="PROSITE-ProRule" id="PRU00335"/>
    </source>
</evidence>
<dbReference type="OrthoDB" id="9802802at2"/>
<name>A0A4U0PIT4_9SPHI</name>
<dbReference type="Proteomes" id="UP000306808">
    <property type="component" value="Unassembled WGS sequence"/>
</dbReference>
<dbReference type="InterPro" id="IPR001647">
    <property type="entry name" value="HTH_TetR"/>
</dbReference>
<sequence>MDNRKEEIVEVATKRFSHYGFNKTTMNEIAEDLRITKANLYYYYPDKNALIKDVLYAIAQEANQREVAIIDGYDHNLMDTLFALLELRSSYVRKYYVLHLSENLEWIKGLELTNVLIEFHKRDVSNVKRLLAKAIESGEVKIADIDCASLCFVEIVRGLGIMHNIADIVTGLPNVNKVDKILESQKRATEFIFEGKIVSKQL</sequence>
<accession>A0A4U0PIT4</accession>
<proteinExistence type="predicted"/>
<dbReference type="PANTHER" id="PTHR30328">
    <property type="entry name" value="TRANSCRIPTIONAL REPRESSOR"/>
    <property type="match status" value="1"/>
</dbReference>
<protein>
    <submittedName>
        <fullName evidence="4">TetR/AcrR family transcriptional regulator</fullName>
    </submittedName>
</protein>
<keyword evidence="5" id="KW-1185">Reference proteome</keyword>
<dbReference type="PRINTS" id="PR00455">
    <property type="entry name" value="HTHTETR"/>
</dbReference>
<feature type="DNA-binding region" description="H-T-H motif" evidence="2">
    <location>
        <begin position="25"/>
        <end position="44"/>
    </location>
</feature>
<dbReference type="InterPro" id="IPR050109">
    <property type="entry name" value="HTH-type_TetR-like_transc_reg"/>
</dbReference>
<dbReference type="Gene3D" id="1.10.357.10">
    <property type="entry name" value="Tetracycline Repressor, domain 2"/>
    <property type="match status" value="1"/>
</dbReference>
<dbReference type="PANTHER" id="PTHR30328:SF54">
    <property type="entry name" value="HTH-TYPE TRANSCRIPTIONAL REPRESSOR SCO4008"/>
    <property type="match status" value="1"/>
</dbReference>
<evidence type="ECO:0000256" key="1">
    <source>
        <dbReference type="ARBA" id="ARBA00023125"/>
    </source>
</evidence>
<evidence type="ECO:0000313" key="4">
    <source>
        <dbReference type="EMBL" id="TJZ62814.1"/>
    </source>
</evidence>
<dbReference type="RefSeq" id="WP_136899050.1">
    <property type="nucleotide sequence ID" value="NZ_SUME01000001.1"/>
</dbReference>